<comment type="caution">
    <text evidence="5">The sequence shown here is derived from an EMBL/GenBank/DDBJ whole genome shotgun (WGS) entry which is preliminary data.</text>
</comment>
<gene>
    <name evidence="5" type="ORF">QNI19_38285</name>
</gene>
<evidence type="ECO:0000313" key="6">
    <source>
        <dbReference type="Proteomes" id="UP001228581"/>
    </source>
</evidence>
<reference evidence="5 6" key="1">
    <citation type="submission" date="2023-05" db="EMBL/GenBank/DDBJ databases">
        <authorList>
            <person name="Zhang X."/>
        </authorList>
    </citation>
    <scope>NUCLEOTIDE SEQUENCE [LARGE SCALE GENOMIC DNA]</scope>
    <source>
        <strain evidence="5 6">DM2B3-1</strain>
    </source>
</reference>
<dbReference type="PANTHER" id="PTHR35333">
    <property type="entry name" value="BETA-LACTAMASE"/>
    <property type="match status" value="1"/>
</dbReference>
<feature type="domain" description="Beta-lactamase class A catalytic" evidence="4">
    <location>
        <begin position="26"/>
        <end position="146"/>
    </location>
</feature>
<dbReference type="SUPFAM" id="SSF56601">
    <property type="entry name" value="beta-lactamase/transpeptidase-like"/>
    <property type="match status" value="1"/>
</dbReference>
<dbReference type="EMBL" id="JASJOT010000061">
    <property type="protein sequence ID" value="MDJ1498842.1"/>
    <property type="molecule type" value="Genomic_DNA"/>
</dbReference>
<comment type="similarity">
    <text evidence="2">Belongs to the class-A beta-lactamase family.</text>
</comment>
<name>A0ABT7CYL0_9BACT</name>
<dbReference type="Gene3D" id="3.40.710.10">
    <property type="entry name" value="DD-peptidase/beta-lactamase superfamily"/>
    <property type="match status" value="1"/>
</dbReference>
<evidence type="ECO:0000259" key="4">
    <source>
        <dbReference type="Pfam" id="PF13354"/>
    </source>
</evidence>
<dbReference type="Proteomes" id="UP001228581">
    <property type="component" value="Unassembled WGS sequence"/>
</dbReference>
<organism evidence="5 6">
    <name type="scientific">Xanthocytophaga flava</name>
    <dbReference type="NCBI Taxonomy" id="3048013"/>
    <lineage>
        <taxon>Bacteria</taxon>
        <taxon>Pseudomonadati</taxon>
        <taxon>Bacteroidota</taxon>
        <taxon>Cytophagia</taxon>
        <taxon>Cytophagales</taxon>
        <taxon>Rhodocytophagaceae</taxon>
        <taxon>Xanthocytophaga</taxon>
    </lineage>
</organism>
<dbReference type="Pfam" id="PF13354">
    <property type="entry name" value="Beta-lactamase2"/>
    <property type="match status" value="1"/>
</dbReference>
<dbReference type="InterPro" id="IPR045155">
    <property type="entry name" value="Beta-lactam_cat"/>
</dbReference>
<evidence type="ECO:0000313" key="5">
    <source>
        <dbReference type="EMBL" id="MDJ1498842.1"/>
    </source>
</evidence>
<dbReference type="InterPro" id="IPR012338">
    <property type="entry name" value="Beta-lactam/transpept-like"/>
</dbReference>
<sequence length="161" mass="18033">MNFVSVEDLKAAIESKLVTVKGKFAITFKSLDSPKLEVNIHAKDVFHAASTMKTPVMIEVFDQVKVGKFNLLDSILVKNEFKSIVDGSPYKMDISDDSAEEMYKKIGQWMTIKQLVYEMITVSSNLATNLLIDKVGAANVMNTMQGERYKGVTRCRRSEGI</sequence>
<accession>A0ABT7CYL0</accession>
<proteinExistence type="inferred from homology"/>
<dbReference type="EC" id="3.5.2.6" evidence="3"/>
<dbReference type="PANTHER" id="PTHR35333:SF3">
    <property type="entry name" value="BETA-LACTAMASE-TYPE TRANSPEPTIDASE FOLD CONTAINING PROTEIN"/>
    <property type="match status" value="1"/>
</dbReference>
<dbReference type="InterPro" id="IPR000871">
    <property type="entry name" value="Beta-lactam_class-A"/>
</dbReference>
<keyword evidence="5" id="KW-0378">Hydrolase</keyword>
<comment type="catalytic activity">
    <reaction evidence="1">
        <text>a beta-lactam + H2O = a substituted beta-amino acid</text>
        <dbReference type="Rhea" id="RHEA:20401"/>
        <dbReference type="ChEBI" id="CHEBI:15377"/>
        <dbReference type="ChEBI" id="CHEBI:35627"/>
        <dbReference type="ChEBI" id="CHEBI:140347"/>
        <dbReference type="EC" id="3.5.2.6"/>
    </reaction>
</comment>
<evidence type="ECO:0000256" key="3">
    <source>
        <dbReference type="ARBA" id="ARBA00012865"/>
    </source>
</evidence>
<evidence type="ECO:0000256" key="1">
    <source>
        <dbReference type="ARBA" id="ARBA00001526"/>
    </source>
</evidence>
<evidence type="ECO:0000256" key="2">
    <source>
        <dbReference type="ARBA" id="ARBA00009009"/>
    </source>
</evidence>
<keyword evidence="6" id="KW-1185">Reference proteome</keyword>
<dbReference type="GO" id="GO:0016787">
    <property type="term" value="F:hydrolase activity"/>
    <property type="evidence" value="ECO:0007669"/>
    <property type="project" value="UniProtKB-KW"/>
</dbReference>
<protein>
    <recommendedName>
        <fullName evidence="3">beta-lactamase</fullName>
        <ecNumber evidence="3">3.5.2.6</ecNumber>
    </recommendedName>
</protein>